<reference evidence="2" key="1">
    <citation type="submission" date="2020-10" db="EMBL/GenBank/DDBJ databases">
        <authorList>
            <person name="Kikuchi T."/>
        </authorList>
    </citation>
    <scope>NUCLEOTIDE SEQUENCE</scope>
    <source>
        <strain evidence="2">NKZ352</strain>
    </source>
</reference>
<feature type="signal peptide" evidence="1">
    <location>
        <begin position="1"/>
        <end position="17"/>
    </location>
</feature>
<dbReference type="AlphaFoldDB" id="A0A8S1GRY7"/>
<protein>
    <submittedName>
        <fullName evidence="2">Uncharacterized protein</fullName>
    </submittedName>
</protein>
<dbReference type="Proteomes" id="UP000835052">
    <property type="component" value="Unassembled WGS sequence"/>
</dbReference>
<keyword evidence="3" id="KW-1185">Reference proteome</keyword>
<dbReference type="PANTHER" id="PTHR38633">
    <property type="entry name" value="PROTEIN CBG15573-RELATED"/>
    <property type="match status" value="1"/>
</dbReference>
<sequence length="172" mass="19283">MKLLLTFSAVAVVFVSANYGNNYYEEGYDAIGEPEEEFAKCHRLKRFTVTSQVNSKVPSVDYSQAPSFKYLESEKNKHSYAIVECPRGGLYALIGEKKGFTSDPTLIPDAVLLAVGDNISHYFKCNHHGKVHGRDVVIHAKKSIRRFTCFKVDATLLDALQKKGFAKPFDNK</sequence>
<feature type="chain" id="PRO_5035768519" evidence="1">
    <location>
        <begin position="18"/>
        <end position="172"/>
    </location>
</feature>
<evidence type="ECO:0000313" key="3">
    <source>
        <dbReference type="Proteomes" id="UP000835052"/>
    </source>
</evidence>
<dbReference type="EMBL" id="CAJGYM010000002">
    <property type="protein sequence ID" value="CAD6185522.1"/>
    <property type="molecule type" value="Genomic_DNA"/>
</dbReference>
<gene>
    <name evidence="2" type="ORF">CAUJ_LOCUS1441</name>
</gene>
<name>A0A8S1GRY7_9PELO</name>
<comment type="caution">
    <text evidence="2">The sequence shown here is derived from an EMBL/GenBank/DDBJ whole genome shotgun (WGS) entry which is preliminary data.</text>
</comment>
<proteinExistence type="predicted"/>
<organism evidence="2 3">
    <name type="scientific">Caenorhabditis auriculariae</name>
    <dbReference type="NCBI Taxonomy" id="2777116"/>
    <lineage>
        <taxon>Eukaryota</taxon>
        <taxon>Metazoa</taxon>
        <taxon>Ecdysozoa</taxon>
        <taxon>Nematoda</taxon>
        <taxon>Chromadorea</taxon>
        <taxon>Rhabditida</taxon>
        <taxon>Rhabditina</taxon>
        <taxon>Rhabditomorpha</taxon>
        <taxon>Rhabditoidea</taxon>
        <taxon>Rhabditidae</taxon>
        <taxon>Peloderinae</taxon>
        <taxon>Caenorhabditis</taxon>
    </lineage>
</organism>
<keyword evidence="1" id="KW-0732">Signal</keyword>
<evidence type="ECO:0000313" key="2">
    <source>
        <dbReference type="EMBL" id="CAD6185522.1"/>
    </source>
</evidence>
<evidence type="ECO:0000256" key="1">
    <source>
        <dbReference type="SAM" id="SignalP"/>
    </source>
</evidence>
<accession>A0A8S1GRY7</accession>